<keyword evidence="2" id="KW-0732">Signal</keyword>
<dbReference type="RefSeq" id="WP_344648123.1">
    <property type="nucleotide sequence ID" value="NZ_BAAAGX010000006.1"/>
</dbReference>
<reference evidence="4" key="1">
    <citation type="journal article" date="2019" name="Int. J. Syst. Evol. Microbiol.">
        <title>The Global Catalogue of Microorganisms (GCM) 10K type strain sequencing project: providing services to taxonomists for standard genome sequencing and annotation.</title>
        <authorList>
            <consortium name="The Broad Institute Genomics Platform"/>
            <consortium name="The Broad Institute Genome Sequencing Center for Infectious Disease"/>
            <person name="Wu L."/>
            <person name="Ma J."/>
        </authorList>
    </citation>
    <scope>NUCLEOTIDE SEQUENCE [LARGE SCALE GENOMIC DNA]</scope>
    <source>
        <strain evidence="4">JCM 10425</strain>
    </source>
</reference>
<accession>A0ABP3DJA0</accession>
<feature type="region of interest" description="Disordered" evidence="1">
    <location>
        <begin position="241"/>
        <end position="261"/>
    </location>
</feature>
<proteinExistence type="predicted"/>
<gene>
    <name evidence="3" type="ORF">GCM10009539_16620</name>
</gene>
<protein>
    <recommendedName>
        <fullName evidence="5">Lipoprotein</fullName>
    </recommendedName>
</protein>
<evidence type="ECO:0000256" key="2">
    <source>
        <dbReference type="SAM" id="SignalP"/>
    </source>
</evidence>
<name>A0ABP3DJA0_9ACTN</name>
<evidence type="ECO:0000313" key="4">
    <source>
        <dbReference type="Proteomes" id="UP001500967"/>
    </source>
</evidence>
<evidence type="ECO:0008006" key="5">
    <source>
        <dbReference type="Google" id="ProtNLM"/>
    </source>
</evidence>
<dbReference type="PROSITE" id="PS51257">
    <property type="entry name" value="PROKAR_LIPOPROTEIN"/>
    <property type="match status" value="1"/>
</dbReference>
<organism evidence="3 4">
    <name type="scientific">Cryptosporangium japonicum</name>
    <dbReference type="NCBI Taxonomy" id="80872"/>
    <lineage>
        <taxon>Bacteria</taxon>
        <taxon>Bacillati</taxon>
        <taxon>Actinomycetota</taxon>
        <taxon>Actinomycetes</taxon>
        <taxon>Cryptosporangiales</taxon>
        <taxon>Cryptosporangiaceae</taxon>
        <taxon>Cryptosporangium</taxon>
    </lineage>
</organism>
<keyword evidence="4" id="KW-1185">Reference proteome</keyword>
<comment type="caution">
    <text evidence="3">The sequence shown here is derived from an EMBL/GenBank/DDBJ whole genome shotgun (WGS) entry which is preliminary data.</text>
</comment>
<feature type="compositionally biased region" description="Low complexity" evidence="1">
    <location>
        <begin position="245"/>
        <end position="259"/>
    </location>
</feature>
<feature type="chain" id="PRO_5045273704" description="Lipoprotein" evidence="2">
    <location>
        <begin position="22"/>
        <end position="268"/>
    </location>
</feature>
<dbReference type="Proteomes" id="UP001500967">
    <property type="component" value="Unassembled WGS sequence"/>
</dbReference>
<evidence type="ECO:0000313" key="3">
    <source>
        <dbReference type="EMBL" id="GAA0231886.1"/>
    </source>
</evidence>
<dbReference type="EMBL" id="BAAAGX010000006">
    <property type="protein sequence ID" value="GAA0231886.1"/>
    <property type="molecule type" value="Genomic_DNA"/>
</dbReference>
<feature type="signal peptide" evidence="2">
    <location>
        <begin position="1"/>
        <end position="21"/>
    </location>
</feature>
<evidence type="ECO:0000256" key="1">
    <source>
        <dbReference type="SAM" id="MobiDB-lite"/>
    </source>
</evidence>
<sequence>MRFAVKSSRRVRVLGAGLALAASVVLTGCGTDSVAQTVKEAVQTPQQKLIDAAVKPTTAPYDYTVVQQGDPKEAETFTGSVNPPAKAYNQKSVDKTEEYTLSLELRVIDQKSWVKVNLEADPDAGFVEYPKKWMALDQSRLTTKLVFGPQDEDPVRLDALFTSIVDATEDSPGKFSGTINLAEQPKSEFFAAETMKALGDKANALPFTTTVTDGVVTEFVLSAPATSVSKAQTYTVTYQKPGSGTPITAPPAAETTETPDSVYELLAS</sequence>